<feature type="non-terminal residue" evidence="1">
    <location>
        <position position="1"/>
    </location>
</feature>
<gene>
    <name evidence="1" type="ORF">S01H1_04453</name>
</gene>
<feature type="non-terminal residue" evidence="1">
    <location>
        <position position="504"/>
    </location>
</feature>
<protein>
    <submittedName>
        <fullName evidence="1">Uncharacterized protein</fullName>
    </submittedName>
</protein>
<dbReference type="AlphaFoldDB" id="X0STX5"/>
<comment type="caution">
    <text evidence="1">The sequence shown here is derived from an EMBL/GenBank/DDBJ whole genome shotgun (WGS) entry which is preliminary data.</text>
</comment>
<dbReference type="EMBL" id="BARS01002349">
    <property type="protein sequence ID" value="GAF84439.1"/>
    <property type="molecule type" value="Genomic_DNA"/>
</dbReference>
<sequence length="504" mass="55181">GLLEDLRRRPPLPEDWKIVRALPAPQGDLASLTYVGDRLWVHDKTKGEIVGVSRKDGKVERRLKPPWPAANLGNVSGKLGVVRVQRDKSGRRTETLWVTDPDQVGPLKEIPMSRWRTADGPWHVLDFYGGPKVIGKNRGRDGWGSAPFGEHTTGVTWDRKELWVLDNAAKRICSIERSADSTLGPLDLGDPGFIRTWLVCGPFPSPELSEAQLAKVIAARKEEPYAKHLRGGHHVDYLGGEAAARPTDGDVIKRSDGVAVKWKPYESLEDVIRLHEVFGEDISRRPLVVYACTSIYRAEAGKALLALGSDDSAKVWLNGKLVHDAYVARPITVDEDVVPVEFHAGQNHLLIKIENVLGGGGFVVRPVQRLPSGELEGLPPEKSQTREKPVAGTIRTWLVCGPFPSPELSKDARAKLLAARKDDDSAKYLRGGHHVDYLKEAGGEAAARPTAGQVVKLPDGKTVTWTSYDSPTGHVLLHNLFGAAGWEPMVAYAYTTVDCAKAGK</sequence>
<accession>X0STX5</accession>
<reference evidence="1" key="1">
    <citation type="journal article" date="2014" name="Front. Microbiol.">
        <title>High frequency of phylogenetically diverse reductive dehalogenase-homologous genes in deep subseafloor sedimentary metagenomes.</title>
        <authorList>
            <person name="Kawai M."/>
            <person name="Futagami T."/>
            <person name="Toyoda A."/>
            <person name="Takaki Y."/>
            <person name="Nishi S."/>
            <person name="Hori S."/>
            <person name="Arai W."/>
            <person name="Tsubouchi T."/>
            <person name="Morono Y."/>
            <person name="Uchiyama I."/>
            <person name="Ito T."/>
            <person name="Fujiyama A."/>
            <person name="Inagaki F."/>
            <person name="Takami H."/>
        </authorList>
    </citation>
    <scope>NUCLEOTIDE SEQUENCE</scope>
    <source>
        <strain evidence="1">Expedition CK06-06</strain>
    </source>
</reference>
<evidence type="ECO:0000313" key="1">
    <source>
        <dbReference type="EMBL" id="GAF84439.1"/>
    </source>
</evidence>
<organism evidence="1">
    <name type="scientific">marine sediment metagenome</name>
    <dbReference type="NCBI Taxonomy" id="412755"/>
    <lineage>
        <taxon>unclassified sequences</taxon>
        <taxon>metagenomes</taxon>
        <taxon>ecological metagenomes</taxon>
    </lineage>
</organism>
<proteinExistence type="predicted"/>
<name>X0STX5_9ZZZZ</name>
<dbReference type="SUPFAM" id="SSF63825">
    <property type="entry name" value="YWTD domain"/>
    <property type="match status" value="1"/>
</dbReference>